<evidence type="ECO:0000313" key="1">
    <source>
        <dbReference type="Proteomes" id="UP000887574"/>
    </source>
</evidence>
<proteinExistence type="predicted"/>
<dbReference type="Proteomes" id="UP000887574">
    <property type="component" value="Unplaced"/>
</dbReference>
<evidence type="ECO:0000313" key="2">
    <source>
        <dbReference type="WBParaSite" id="jg11930"/>
    </source>
</evidence>
<accession>A0A915CSA3</accession>
<keyword evidence="1" id="KW-1185">Reference proteome</keyword>
<reference evidence="2" key="1">
    <citation type="submission" date="2022-11" db="UniProtKB">
        <authorList>
            <consortium name="WormBaseParasite"/>
        </authorList>
    </citation>
    <scope>IDENTIFICATION</scope>
</reference>
<protein>
    <submittedName>
        <fullName evidence="2">DDE Tnp4 domain-containing protein</fullName>
    </submittedName>
</protein>
<dbReference type="WBParaSite" id="jg11930">
    <property type="protein sequence ID" value="jg11930"/>
    <property type="gene ID" value="jg11930"/>
</dbReference>
<organism evidence="1 2">
    <name type="scientific">Ditylenchus dipsaci</name>
    <dbReference type="NCBI Taxonomy" id="166011"/>
    <lineage>
        <taxon>Eukaryota</taxon>
        <taxon>Metazoa</taxon>
        <taxon>Ecdysozoa</taxon>
        <taxon>Nematoda</taxon>
        <taxon>Chromadorea</taxon>
        <taxon>Rhabditida</taxon>
        <taxon>Tylenchina</taxon>
        <taxon>Tylenchomorpha</taxon>
        <taxon>Sphaerularioidea</taxon>
        <taxon>Anguinidae</taxon>
        <taxon>Anguininae</taxon>
        <taxon>Ditylenchus</taxon>
    </lineage>
</organism>
<sequence>MAVCDYKYKILYADFGSYGHESDAGIFDRCDFKKALDRGGLNLPGPALLPNTNVNSPFFFIGDSAFR</sequence>
<name>A0A915CSA3_9BILA</name>
<dbReference type="AlphaFoldDB" id="A0A915CSA3"/>